<sequence>MTEPSNVPIESITYTHKDVECVFPDRLLGRTTPLSALAGPAPQQQVLGSLAILPIELLLMVLENLAVTDVMRFRRCTRFAMHVVDTESPLHLCLQIAPNTVIGMMALRTSTHITS</sequence>
<comment type="caution">
    <text evidence="1">The sequence shown here is derived from an EMBL/GenBank/DDBJ whole genome shotgun (WGS) entry which is preliminary data.</text>
</comment>
<gene>
    <name evidence="1" type="ORF">AG0111_0g2031</name>
</gene>
<dbReference type="Proteomes" id="UP000293547">
    <property type="component" value="Unassembled WGS sequence"/>
</dbReference>
<organism evidence="1 2">
    <name type="scientific">Alternaria gaisen</name>
    <dbReference type="NCBI Taxonomy" id="167740"/>
    <lineage>
        <taxon>Eukaryota</taxon>
        <taxon>Fungi</taxon>
        <taxon>Dikarya</taxon>
        <taxon>Ascomycota</taxon>
        <taxon>Pezizomycotina</taxon>
        <taxon>Dothideomycetes</taxon>
        <taxon>Pleosporomycetidae</taxon>
        <taxon>Pleosporales</taxon>
        <taxon>Pleosporineae</taxon>
        <taxon>Pleosporaceae</taxon>
        <taxon>Alternaria</taxon>
        <taxon>Alternaria sect. Alternaria</taxon>
    </lineage>
</organism>
<name>A0ACB6G3L4_9PLEO</name>
<proteinExistence type="predicted"/>
<accession>A0ACB6G3L4</accession>
<protein>
    <submittedName>
        <fullName evidence="1">Uncharacterized protein</fullName>
    </submittedName>
</protein>
<dbReference type="EMBL" id="PDWZ02000001">
    <property type="protein sequence ID" value="KAB2111317.1"/>
    <property type="molecule type" value="Genomic_DNA"/>
</dbReference>
<reference evidence="1 2" key="1">
    <citation type="journal article" date="2019" name="bioRxiv">
        <title>Genomics, evolutionary history and diagnostics of the Alternaria alternata species group including apple and Asian pear pathotypes.</title>
        <authorList>
            <person name="Armitage A.D."/>
            <person name="Cockerton H.M."/>
            <person name="Sreenivasaprasad S."/>
            <person name="Woodhall J.W."/>
            <person name="Lane C.R."/>
            <person name="Harrison R.J."/>
            <person name="Clarkson J.P."/>
        </authorList>
    </citation>
    <scope>NUCLEOTIDE SEQUENCE [LARGE SCALE GENOMIC DNA]</scope>
    <source>
        <strain evidence="1 2">FERA 650</strain>
    </source>
</reference>
<keyword evidence="2" id="KW-1185">Reference proteome</keyword>
<evidence type="ECO:0000313" key="2">
    <source>
        <dbReference type="Proteomes" id="UP000293547"/>
    </source>
</evidence>
<evidence type="ECO:0000313" key="1">
    <source>
        <dbReference type="EMBL" id="KAB2111317.1"/>
    </source>
</evidence>